<dbReference type="PANTHER" id="PTHR43300">
    <property type="entry name" value="ACETYLTRANSFERASE"/>
    <property type="match status" value="1"/>
</dbReference>
<dbReference type="InterPro" id="IPR050179">
    <property type="entry name" value="Trans_hexapeptide_repeat"/>
</dbReference>
<comment type="caution">
    <text evidence="3">The sequence shown here is derived from an EMBL/GenBank/DDBJ whole genome shotgun (WGS) entry which is preliminary data.</text>
</comment>
<dbReference type="RefSeq" id="WP_216833743.1">
    <property type="nucleotide sequence ID" value="NZ_JAFNJS010000001.1"/>
</dbReference>
<dbReference type="EMBL" id="JBHRSB010000001">
    <property type="protein sequence ID" value="MFC2998362.1"/>
    <property type="molecule type" value="Genomic_DNA"/>
</dbReference>
<accession>A0ABV7BL55</accession>
<keyword evidence="2 3" id="KW-0012">Acyltransferase</keyword>
<evidence type="ECO:0000313" key="4">
    <source>
        <dbReference type="Proteomes" id="UP001595420"/>
    </source>
</evidence>
<protein>
    <submittedName>
        <fullName evidence="3">CatB-related O-acetyltransferase</fullName>
        <ecNumber evidence="3">2.3.1.-</ecNumber>
    </submittedName>
</protein>
<comment type="similarity">
    <text evidence="1">Belongs to the transferase hexapeptide repeat family.</text>
</comment>
<sequence length="227" mass="24554">MRSKAEAAALPDPDALHPVPNKPRIVFLKPLLATMPGVTNCAVGDFTYYDDPLHAKDFFRRNVIYNFQSSGARLEIGRYCAIATGARFMMPDAMHAMAGPSTYPFGILGGAFASALPLADYPWRNAGDTILGNDVWVGMEALVMPGVRIGHGAVIGAQAVVTRDVPDYAVVAGNPARVMRRRFTEDDAARLVALAWWDWPAARVARAIPLIVKGSVTALEDFSARPD</sequence>
<name>A0ABV7BL55_9PROT</name>
<evidence type="ECO:0000256" key="1">
    <source>
        <dbReference type="ARBA" id="ARBA00007274"/>
    </source>
</evidence>
<keyword evidence="4" id="KW-1185">Reference proteome</keyword>
<dbReference type="PROSITE" id="PS00101">
    <property type="entry name" value="HEXAPEP_TRANSFERASES"/>
    <property type="match status" value="1"/>
</dbReference>
<dbReference type="EC" id="2.3.1.-" evidence="3"/>
<dbReference type="Proteomes" id="UP001595420">
    <property type="component" value="Unassembled WGS sequence"/>
</dbReference>
<dbReference type="InterPro" id="IPR001451">
    <property type="entry name" value="Hexapep"/>
</dbReference>
<evidence type="ECO:0000313" key="3">
    <source>
        <dbReference type="EMBL" id="MFC2998362.1"/>
    </source>
</evidence>
<gene>
    <name evidence="3" type="ORF">ACFOD3_00575</name>
</gene>
<dbReference type="Pfam" id="PF00132">
    <property type="entry name" value="Hexapep"/>
    <property type="match status" value="1"/>
</dbReference>
<dbReference type="PANTHER" id="PTHR43300:SF11">
    <property type="entry name" value="ACETYLTRANSFERASE RV3034C-RELATED"/>
    <property type="match status" value="1"/>
</dbReference>
<dbReference type="GO" id="GO:0016746">
    <property type="term" value="F:acyltransferase activity"/>
    <property type="evidence" value="ECO:0007669"/>
    <property type="project" value="UniProtKB-KW"/>
</dbReference>
<dbReference type="CDD" id="cd03349">
    <property type="entry name" value="LbH_XAT"/>
    <property type="match status" value="1"/>
</dbReference>
<evidence type="ECO:0000256" key="2">
    <source>
        <dbReference type="ARBA" id="ARBA00023315"/>
    </source>
</evidence>
<proteinExistence type="inferred from homology"/>
<keyword evidence="3" id="KW-0808">Transferase</keyword>
<reference evidence="4" key="1">
    <citation type="journal article" date="2019" name="Int. J. Syst. Evol. Microbiol.">
        <title>The Global Catalogue of Microorganisms (GCM) 10K type strain sequencing project: providing services to taxonomists for standard genome sequencing and annotation.</title>
        <authorList>
            <consortium name="The Broad Institute Genomics Platform"/>
            <consortium name="The Broad Institute Genome Sequencing Center for Infectious Disease"/>
            <person name="Wu L."/>
            <person name="Ma J."/>
        </authorList>
    </citation>
    <scope>NUCLEOTIDE SEQUENCE [LARGE SCALE GENOMIC DNA]</scope>
    <source>
        <strain evidence="4">CGMCC 1.16855</strain>
    </source>
</reference>
<organism evidence="3 4">
    <name type="scientific">Falsiroseomonas tokyonensis</name>
    <dbReference type="NCBI Taxonomy" id="430521"/>
    <lineage>
        <taxon>Bacteria</taxon>
        <taxon>Pseudomonadati</taxon>
        <taxon>Pseudomonadota</taxon>
        <taxon>Alphaproteobacteria</taxon>
        <taxon>Acetobacterales</taxon>
        <taxon>Roseomonadaceae</taxon>
        <taxon>Falsiroseomonas</taxon>
    </lineage>
</organism>
<dbReference type="InterPro" id="IPR018357">
    <property type="entry name" value="Hexapep_transf_CS"/>
</dbReference>